<proteinExistence type="predicted"/>
<dbReference type="PATRIC" id="fig|558151.6.peg.3305"/>
<evidence type="ECO:0000313" key="1">
    <source>
        <dbReference type="EMBL" id="KMQ61449.1"/>
    </source>
</evidence>
<sequence>MGQDITCLITDKNLELNRDIVHFKVQGFTFIPFNTSCDLGLEEAKDFEFLKDYIRYLESRDSFENYTYNRDNDHCDIDIFRMIKNYQIENFIIEHHSEWADIPVDYYFMQVTEGRIVKNSLVFDESEQSKTNKAHVPESKRNFGLHFDWLANTDLFYSYFHADRVYTLLQKK</sequence>
<comment type="caution">
    <text evidence="1">The sequence shown here is derived from an EMBL/GenBank/DDBJ whole genome shotgun (WGS) entry which is preliminary data.</text>
</comment>
<dbReference type="STRING" id="558151.ACM46_15645"/>
<dbReference type="AlphaFoldDB" id="A0A0J7I698"/>
<protein>
    <submittedName>
        <fullName evidence="1">Uncharacterized protein</fullName>
    </submittedName>
</protein>
<organism evidence="1 2">
    <name type="scientific">Chryseobacterium angstadtii</name>
    <dbReference type="NCBI Taxonomy" id="558151"/>
    <lineage>
        <taxon>Bacteria</taxon>
        <taxon>Pseudomonadati</taxon>
        <taxon>Bacteroidota</taxon>
        <taxon>Flavobacteriia</taxon>
        <taxon>Flavobacteriales</taxon>
        <taxon>Weeksellaceae</taxon>
        <taxon>Chryseobacterium group</taxon>
        <taxon>Chryseobacterium</taxon>
    </lineage>
</organism>
<gene>
    <name evidence="1" type="ORF">ACM46_15645</name>
</gene>
<accession>A0A0J7I698</accession>
<dbReference type="RefSeq" id="WP_048507617.1">
    <property type="nucleotide sequence ID" value="NZ_LFND01000005.1"/>
</dbReference>
<dbReference type="EMBL" id="LFND01000005">
    <property type="protein sequence ID" value="KMQ61449.1"/>
    <property type="molecule type" value="Genomic_DNA"/>
</dbReference>
<keyword evidence="2" id="KW-1185">Reference proteome</keyword>
<evidence type="ECO:0000313" key="2">
    <source>
        <dbReference type="Proteomes" id="UP000036261"/>
    </source>
</evidence>
<dbReference type="Proteomes" id="UP000036261">
    <property type="component" value="Unassembled WGS sequence"/>
</dbReference>
<dbReference type="OrthoDB" id="1349383at2"/>
<name>A0A0J7I698_9FLAO</name>
<reference evidence="1 2" key="1">
    <citation type="journal article" date="2013" name="Int. J. Syst. Evol. Microbiol.">
        <title>Chryseobacterium angstadtii sp. nov., isolated from a newt tank.</title>
        <authorList>
            <person name="Kirk K.E."/>
            <person name="Hoffman J.A."/>
            <person name="Smith K.A."/>
            <person name="Strahan B.L."/>
            <person name="Failor K.C."/>
            <person name="Krebs J.E."/>
            <person name="Gale A.N."/>
            <person name="Do T.D."/>
            <person name="Sontag T.C."/>
            <person name="Batties A.M."/>
            <person name="Mistiszyn K."/>
            <person name="Newman J.D."/>
        </authorList>
    </citation>
    <scope>NUCLEOTIDE SEQUENCE [LARGE SCALE GENOMIC DNA]</scope>
    <source>
        <strain evidence="1 2">KM</strain>
    </source>
</reference>